<dbReference type="GO" id="GO:0007165">
    <property type="term" value="P:signal transduction"/>
    <property type="evidence" value="ECO:0007669"/>
    <property type="project" value="UniProtKB-KW"/>
</dbReference>
<dbReference type="SMART" id="SM00283">
    <property type="entry name" value="MA"/>
    <property type="match status" value="1"/>
</dbReference>
<keyword evidence="2" id="KW-0997">Cell inner membrane</keyword>
<evidence type="ECO:0000256" key="5">
    <source>
        <dbReference type="PROSITE-ProRule" id="PRU00284"/>
    </source>
</evidence>
<evidence type="ECO:0000256" key="4">
    <source>
        <dbReference type="ARBA" id="ARBA00029447"/>
    </source>
</evidence>
<dbReference type="SMART" id="SM00304">
    <property type="entry name" value="HAMP"/>
    <property type="match status" value="1"/>
</dbReference>
<dbReference type="GO" id="GO:0005886">
    <property type="term" value="C:plasma membrane"/>
    <property type="evidence" value="ECO:0007669"/>
    <property type="project" value="UniProtKB-SubCell"/>
</dbReference>
<protein>
    <submittedName>
        <fullName evidence="10">Methyl-accepting chemotaxis protein</fullName>
    </submittedName>
</protein>
<dbReference type="Gene3D" id="1.10.287.950">
    <property type="entry name" value="Methyl-accepting chemotaxis protein"/>
    <property type="match status" value="1"/>
</dbReference>
<dbReference type="OrthoDB" id="9814362at2"/>
<feature type="domain" description="Methyl-accepting transducer" evidence="7">
    <location>
        <begin position="310"/>
        <end position="546"/>
    </location>
</feature>
<dbReference type="InterPro" id="IPR000727">
    <property type="entry name" value="T_SNARE_dom"/>
</dbReference>
<keyword evidence="2" id="KW-1003">Cell membrane</keyword>
<name>A0A560EXQ5_9PROT</name>
<dbReference type="PROSITE" id="PS50192">
    <property type="entry name" value="T_SNARE"/>
    <property type="match status" value="1"/>
</dbReference>
<reference evidence="10 11" key="1">
    <citation type="submission" date="2019-06" db="EMBL/GenBank/DDBJ databases">
        <title>Genomic Encyclopedia of Type Strains, Phase IV (KMG-V): Genome sequencing to study the core and pangenomes of soil and plant-associated prokaryotes.</title>
        <authorList>
            <person name="Whitman W."/>
        </authorList>
    </citation>
    <scope>NUCLEOTIDE SEQUENCE [LARGE SCALE GENOMIC DNA]</scope>
    <source>
        <strain evidence="10 11">BR 11880</strain>
    </source>
</reference>
<dbReference type="Gene3D" id="6.10.340.10">
    <property type="match status" value="1"/>
</dbReference>
<sequence>MFSNIRILWKIVIIVAAMALAAGGIAAAGLIGLRTMADNATEIQAAGNAATLSARMSRELSTINRLEYRALALPEEWEDAVKAKDVATATLRGRLDALEKLVTPDERPQLDAVRAAYADYAPVMEALFDKVRRARGRAQDGGGDMRAGLVDAIHDSRTHVAALQDKMKALVDTLEHRSVAVNEHAQHAARLATRLMVLFAALGITAGLAVGWLVARHGLLRPITLVVDSLRNLADGKLEAEVPCADRGDEIGDIGRAALVFRNNAREADRLRAAQAAEQQAKARRAETLEGLVAHFETRSADLVHMLASAATEMEATATSMAGLADQTNQRSGAVADASHQAALNVQTVAAATEELALSVKEIAQQVSHSRDIADRAQEEAGDTRATVAQLAEAARRIGGIAQLIAGIAAQTNLLALNATIEAARAGDAGRGFVIVANEVKSLATQTAKATDEITGQIAEIQALTGRTVGAIDHINGTIAALSEIAVVIASAVEEQTAATNEIARNVNEAAQGVGDVSTTITDVNHAAITTGDAAGQIVDASGQLSRRAETLNREIATFISGVKAA</sequence>
<dbReference type="InterPro" id="IPR003660">
    <property type="entry name" value="HAMP_dom"/>
</dbReference>
<dbReference type="EMBL" id="VITN01000017">
    <property type="protein sequence ID" value="TWB14149.1"/>
    <property type="molecule type" value="Genomic_DNA"/>
</dbReference>
<organism evidence="10 11">
    <name type="scientific">Nitrospirillum amazonense</name>
    <dbReference type="NCBI Taxonomy" id="28077"/>
    <lineage>
        <taxon>Bacteria</taxon>
        <taxon>Pseudomonadati</taxon>
        <taxon>Pseudomonadota</taxon>
        <taxon>Alphaproteobacteria</taxon>
        <taxon>Rhodospirillales</taxon>
        <taxon>Azospirillaceae</taxon>
        <taxon>Nitrospirillum</taxon>
    </lineage>
</organism>
<dbReference type="InterPro" id="IPR004089">
    <property type="entry name" value="MCPsignal_dom"/>
</dbReference>
<accession>A0A560EXQ5</accession>
<evidence type="ECO:0000259" key="9">
    <source>
        <dbReference type="PROSITE" id="PS50885"/>
    </source>
</evidence>
<dbReference type="PANTHER" id="PTHR32089">
    <property type="entry name" value="METHYL-ACCEPTING CHEMOTAXIS PROTEIN MCPB"/>
    <property type="match status" value="1"/>
</dbReference>
<keyword evidence="6" id="KW-1133">Transmembrane helix</keyword>
<evidence type="ECO:0000313" key="11">
    <source>
        <dbReference type="Proteomes" id="UP000319859"/>
    </source>
</evidence>
<keyword evidence="6" id="KW-0812">Transmembrane</keyword>
<dbReference type="PANTHER" id="PTHR32089:SF112">
    <property type="entry name" value="LYSOZYME-LIKE PROTEIN-RELATED"/>
    <property type="match status" value="1"/>
</dbReference>
<feature type="domain" description="T-SNARE coiled-coil homology" evidence="8">
    <location>
        <begin position="462"/>
        <end position="524"/>
    </location>
</feature>
<comment type="caution">
    <text evidence="10">The sequence shown here is derived from an EMBL/GenBank/DDBJ whole genome shotgun (WGS) entry which is preliminary data.</text>
</comment>
<evidence type="ECO:0000313" key="10">
    <source>
        <dbReference type="EMBL" id="TWB14149.1"/>
    </source>
</evidence>
<dbReference type="PROSITE" id="PS50885">
    <property type="entry name" value="HAMP"/>
    <property type="match status" value="1"/>
</dbReference>
<dbReference type="Proteomes" id="UP000319859">
    <property type="component" value="Unassembled WGS sequence"/>
</dbReference>
<keyword evidence="6" id="KW-0472">Membrane</keyword>
<evidence type="ECO:0000256" key="1">
    <source>
        <dbReference type="ARBA" id="ARBA00004429"/>
    </source>
</evidence>
<gene>
    <name evidence="10" type="ORF">FBZ89_11713</name>
</gene>
<proteinExistence type="inferred from homology"/>
<dbReference type="Pfam" id="PF00672">
    <property type="entry name" value="HAMP"/>
    <property type="match status" value="1"/>
</dbReference>
<dbReference type="SUPFAM" id="SSF58104">
    <property type="entry name" value="Methyl-accepting chemotaxis protein (MCP) signaling domain"/>
    <property type="match status" value="1"/>
</dbReference>
<feature type="transmembrane region" description="Helical" evidence="6">
    <location>
        <begin position="195"/>
        <end position="215"/>
    </location>
</feature>
<evidence type="ECO:0000259" key="8">
    <source>
        <dbReference type="PROSITE" id="PS50192"/>
    </source>
</evidence>
<evidence type="ECO:0000256" key="6">
    <source>
        <dbReference type="SAM" id="Phobius"/>
    </source>
</evidence>
<dbReference type="PROSITE" id="PS50111">
    <property type="entry name" value="CHEMOTAXIS_TRANSDUC_2"/>
    <property type="match status" value="1"/>
</dbReference>
<evidence type="ECO:0000259" key="7">
    <source>
        <dbReference type="PROSITE" id="PS50111"/>
    </source>
</evidence>
<comment type="subcellular location">
    <subcellularLocation>
        <location evidence="1">Cell inner membrane</location>
        <topology evidence="1">Multi-pass membrane protein</topology>
    </subcellularLocation>
</comment>
<comment type="similarity">
    <text evidence="4">Belongs to the methyl-accepting chemotaxis (MCP) protein family.</text>
</comment>
<evidence type="ECO:0000256" key="2">
    <source>
        <dbReference type="ARBA" id="ARBA00022519"/>
    </source>
</evidence>
<dbReference type="AlphaFoldDB" id="A0A560EXQ5"/>
<dbReference type="Pfam" id="PF00015">
    <property type="entry name" value="MCPsignal"/>
    <property type="match status" value="1"/>
</dbReference>
<dbReference type="RefSeq" id="WP_145752231.1">
    <property type="nucleotide sequence ID" value="NZ_VITN01000017.1"/>
</dbReference>
<feature type="domain" description="HAMP" evidence="9">
    <location>
        <begin position="217"/>
        <end position="270"/>
    </location>
</feature>
<evidence type="ECO:0000256" key="3">
    <source>
        <dbReference type="ARBA" id="ARBA00023224"/>
    </source>
</evidence>
<keyword evidence="3 5" id="KW-0807">Transducer</keyword>